<name>A0ABT5XDE8_9EURY</name>
<feature type="region of interest" description="Disordered" evidence="1">
    <location>
        <begin position="83"/>
        <end position="416"/>
    </location>
</feature>
<feature type="compositionally biased region" description="Acidic residues" evidence="1">
    <location>
        <begin position="330"/>
        <end position="349"/>
    </location>
</feature>
<dbReference type="EMBL" id="JARFPL010000007">
    <property type="protein sequence ID" value="MDF0592572.1"/>
    <property type="molecule type" value="Genomic_DNA"/>
</dbReference>
<gene>
    <name evidence="3" type="ORF">P0O24_03120</name>
</gene>
<keyword evidence="4" id="KW-1185">Reference proteome</keyword>
<keyword evidence="2" id="KW-0472">Membrane</keyword>
<feature type="compositionally biased region" description="Basic and acidic residues" evidence="1">
    <location>
        <begin position="217"/>
        <end position="229"/>
    </location>
</feature>
<feature type="compositionally biased region" description="Polar residues" evidence="1">
    <location>
        <begin position="450"/>
        <end position="467"/>
    </location>
</feature>
<feature type="compositionally biased region" description="Polar residues" evidence="1">
    <location>
        <begin position="84"/>
        <end position="94"/>
    </location>
</feature>
<keyword evidence="2" id="KW-0812">Transmembrane</keyword>
<evidence type="ECO:0000313" key="4">
    <source>
        <dbReference type="Proteomes" id="UP001215956"/>
    </source>
</evidence>
<feature type="compositionally biased region" description="Polar residues" evidence="1">
    <location>
        <begin position="140"/>
        <end position="161"/>
    </location>
</feature>
<dbReference type="Proteomes" id="UP001215956">
    <property type="component" value="Unassembled WGS sequence"/>
</dbReference>
<evidence type="ECO:0000256" key="2">
    <source>
        <dbReference type="SAM" id="Phobius"/>
    </source>
</evidence>
<proteinExistence type="predicted"/>
<sequence length="556" mass="57914">MLALIATIAGSVITAYSAYKIYTTRSVQSRKLRDMEILRRLNVPPKKQVRVWSFLMALGLILLTPGLGLLLSSDPISGYAEGTSYPNLRATPSKSPVIVPPMETMESSPRTVRDAGSGASRALSFFAPSGGGGKGSSSGAAVTTSRPTSAGSDPTGDTSISDDAGGASKTKLASSGPKTDGASEKEANSEASEYEGNRRETAPAAPDITTYSAKIDAAPEKTSSKEGKEPPLIASKTEKEGFEVPSRTVPEEPEDERPAYAPHRQVAETSPELIPEETAAGTVAIGPENLPATEDGTDREPMEVSVAEKGPGPILDGPAAIRPKKGAEIETGDEATDDLLTETVTDPEDEQKTKTGTDLETPVISAAEKGPDPTPGDTSAGEEIVEEGPVKSTTPEDSGSWDIGKVPASGEHSPDMEVAATTGIFDAASTGNTTPQIEGVKRLEFKAAPPSTTEETGNLSEDNTTVSGPEDETNQTKATLSNLNLPFGDGERGPRLDTFGKGFNFETGLERFGSGREVAIDENGTLMPAPIMEFEKMDFGSNVGGGFGLTPSSPFG</sequence>
<feature type="region of interest" description="Disordered" evidence="1">
    <location>
        <begin position="448"/>
        <end position="475"/>
    </location>
</feature>
<comment type="caution">
    <text evidence="3">The sequence shown here is derived from an EMBL/GenBank/DDBJ whole genome shotgun (WGS) entry which is preliminary data.</text>
</comment>
<evidence type="ECO:0000256" key="1">
    <source>
        <dbReference type="SAM" id="MobiDB-lite"/>
    </source>
</evidence>
<reference evidence="3 4" key="1">
    <citation type="submission" date="2023-03" db="EMBL/GenBank/DDBJ databases">
        <title>Whole genome sequencing of Methanotrichaceae archaeon M04Ac.</title>
        <authorList>
            <person name="Khomyakova M.A."/>
            <person name="Merkel A.Y."/>
            <person name="Slobodkin A.I."/>
        </authorList>
    </citation>
    <scope>NUCLEOTIDE SEQUENCE [LARGE SCALE GENOMIC DNA]</scope>
    <source>
        <strain evidence="3 4">M04Ac</strain>
    </source>
</reference>
<keyword evidence="2" id="KW-1133">Transmembrane helix</keyword>
<protein>
    <submittedName>
        <fullName evidence="3">Uncharacterized protein</fullName>
    </submittedName>
</protein>
<organism evidence="3 4">
    <name type="scientific">Candidatus Methanocrinis alkalitolerans</name>
    <dbReference type="NCBI Taxonomy" id="3033395"/>
    <lineage>
        <taxon>Archaea</taxon>
        <taxon>Methanobacteriati</taxon>
        <taxon>Methanobacteriota</taxon>
        <taxon>Stenosarchaea group</taxon>
        <taxon>Methanomicrobia</taxon>
        <taxon>Methanotrichales</taxon>
        <taxon>Methanotrichaceae</taxon>
        <taxon>Methanocrinis</taxon>
    </lineage>
</organism>
<accession>A0ABT5XDE8</accession>
<evidence type="ECO:0000313" key="3">
    <source>
        <dbReference type="EMBL" id="MDF0592572.1"/>
    </source>
</evidence>
<feature type="transmembrane region" description="Helical" evidence="2">
    <location>
        <begin position="51"/>
        <end position="71"/>
    </location>
</feature>
<dbReference type="RefSeq" id="WP_316968281.1">
    <property type="nucleotide sequence ID" value="NZ_JARFPL010000007.1"/>
</dbReference>